<dbReference type="SUPFAM" id="SSF109604">
    <property type="entry name" value="HD-domain/PDEase-like"/>
    <property type="match status" value="1"/>
</dbReference>
<evidence type="ECO:0000313" key="10">
    <source>
        <dbReference type="EMBL" id="PNW88123.1"/>
    </source>
</evidence>
<gene>
    <name evidence="10" type="ORF">CHLRE_01g015200v5</name>
</gene>
<feature type="transmembrane region" description="Helical" evidence="7">
    <location>
        <begin position="260"/>
        <end position="282"/>
    </location>
</feature>
<dbReference type="InterPro" id="IPR023088">
    <property type="entry name" value="PDEase"/>
</dbReference>
<feature type="domain" description="PDEase" evidence="9">
    <location>
        <begin position="944"/>
        <end position="1333"/>
    </location>
</feature>
<feature type="binding site" evidence="5">
    <location>
        <position position="1023"/>
    </location>
    <ligand>
        <name>Zn(2+)</name>
        <dbReference type="ChEBI" id="CHEBI:29105"/>
        <label>1</label>
    </ligand>
</feature>
<feature type="binding site" evidence="5">
    <location>
        <position position="1061"/>
    </location>
    <ligand>
        <name>Zn(2+)</name>
        <dbReference type="ChEBI" id="CHEBI:29105"/>
        <label>2</label>
    </ligand>
</feature>
<dbReference type="OrthoDB" id="546632at2759"/>
<feature type="binding site" evidence="4">
    <location>
        <begin position="1019"/>
        <end position="1023"/>
    </location>
    <ligand>
        <name>AMP</name>
        <dbReference type="ChEBI" id="CHEBI:456215"/>
    </ligand>
</feature>
<dbReference type="GO" id="GO:0047555">
    <property type="term" value="F:3',5'-cyclic-GMP phosphodiesterase activity"/>
    <property type="evidence" value="ECO:0000318"/>
    <property type="project" value="GO_Central"/>
</dbReference>
<evidence type="ECO:0000256" key="2">
    <source>
        <dbReference type="ARBA" id="ARBA00022801"/>
    </source>
</evidence>
<dbReference type="KEGG" id="cre:CHLRE_01g015200v5"/>
<protein>
    <recommendedName>
        <fullName evidence="12">Phosphodiesterase</fullName>
    </recommendedName>
</protein>
<feature type="domain" description="CHASE" evidence="8">
    <location>
        <begin position="96"/>
        <end position="183"/>
    </location>
</feature>
<dbReference type="Proteomes" id="UP000006906">
    <property type="component" value="Chromosome 1"/>
</dbReference>
<evidence type="ECO:0000256" key="1">
    <source>
        <dbReference type="ARBA" id="ARBA00022723"/>
    </source>
</evidence>
<feature type="binding site" evidence="4">
    <location>
        <position position="1239"/>
    </location>
    <ligand>
        <name>AMP</name>
        <dbReference type="ChEBI" id="CHEBI:456215"/>
    </ligand>
</feature>
<dbReference type="GO" id="GO:0141162">
    <property type="term" value="P:negative regulation of cAMP/PKA signal transduction"/>
    <property type="evidence" value="ECO:0000318"/>
    <property type="project" value="GO_Central"/>
</dbReference>
<feature type="binding site" evidence="5">
    <location>
        <position position="1239"/>
    </location>
    <ligand>
        <name>Zn(2+)</name>
        <dbReference type="ChEBI" id="CHEBI:29105"/>
        <label>1</label>
    </ligand>
</feature>
<dbReference type="PRINTS" id="PR00387">
    <property type="entry name" value="PDIESTERASE1"/>
</dbReference>
<evidence type="ECO:0000256" key="4">
    <source>
        <dbReference type="PIRSR" id="PIRSR623088-2"/>
    </source>
</evidence>
<dbReference type="PROSITE" id="PS51845">
    <property type="entry name" value="PDEASE_I_2"/>
    <property type="match status" value="1"/>
</dbReference>
<dbReference type="STRING" id="3055.A0A2K3E5T7"/>
<feature type="region of interest" description="Disordered" evidence="6">
    <location>
        <begin position="1163"/>
        <end position="1185"/>
    </location>
</feature>
<keyword evidence="7" id="KW-0812">Transmembrane</keyword>
<evidence type="ECO:0000256" key="3">
    <source>
        <dbReference type="PIRSR" id="PIRSR623088-1"/>
    </source>
</evidence>
<evidence type="ECO:0008006" key="12">
    <source>
        <dbReference type="Google" id="ProtNLM"/>
    </source>
</evidence>
<dbReference type="RefSeq" id="XP_042928297.1">
    <property type="nucleotide sequence ID" value="XM_043058383.1"/>
</dbReference>
<evidence type="ECO:0000259" key="8">
    <source>
        <dbReference type="PROSITE" id="PS50839"/>
    </source>
</evidence>
<dbReference type="SMART" id="SM00471">
    <property type="entry name" value="HDc"/>
    <property type="match status" value="1"/>
</dbReference>
<evidence type="ECO:0000259" key="9">
    <source>
        <dbReference type="PROSITE" id="PS51845"/>
    </source>
</evidence>
<feature type="transmembrane region" description="Helical" evidence="7">
    <location>
        <begin position="172"/>
        <end position="189"/>
    </location>
</feature>
<feature type="binding site" evidence="5">
    <location>
        <position position="1060"/>
    </location>
    <ligand>
        <name>Zn(2+)</name>
        <dbReference type="ChEBI" id="CHEBI:29105"/>
        <label>1</label>
    </ligand>
</feature>
<evidence type="ECO:0000256" key="7">
    <source>
        <dbReference type="SAM" id="Phobius"/>
    </source>
</evidence>
<keyword evidence="2" id="KW-0378">Hydrolase</keyword>
<dbReference type="CDD" id="cd00077">
    <property type="entry name" value="HDc"/>
    <property type="match status" value="1"/>
</dbReference>
<feature type="binding site" evidence="4">
    <location>
        <position position="1061"/>
    </location>
    <ligand>
        <name>AMP</name>
        <dbReference type="ChEBI" id="CHEBI:456215"/>
    </ligand>
</feature>
<keyword evidence="7" id="KW-1133">Transmembrane helix</keyword>
<evidence type="ECO:0000256" key="6">
    <source>
        <dbReference type="SAM" id="MobiDB-lite"/>
    </source>
</evidence>
<feature type="region of interest" description="Disordered" evidence="6">
    <location>
        <begin position="845"/>
        <end position="885"/>
    </location>
</feature>
<dbReference type="GO" id="GO:0007165">
    <property type="term" value="P:signal transduction"/>
    <property type="evidence" value="ECO:0007669"/>
    <property type="project" value="InterPro"/>
</dbReference>
<dbReference type="InterPro" id="IPR006189">
    <property type="entry name" value="CHASE_dom"/>
</dbReference>
<name>A0A2K3E5T7_CHLRE</name>
<dbReference type="Pfam" id="PF00233">
    <property type="entry name" value="PDEase_I"/>
    <property type="match status" value="1"/>
</dbReference>
<feature type="binding site" evidence="4">
    <location>
        <position position="1290"/>
    </location>
    <ligand>
        <name>AMP</name>
        <dbReference type="ChEBI" id="CHEBI:456215"/>
    </ligand>
</feature>
<reference evidence="10 11" key="1">
    <citation type="journal article" date="2007" name="Science">
        <title>The Chlamydomonas genome reveals the evolution of key animal and plant functions.</title>
        <authorList>
            <person name="Merchant S.S."/>
            <person name="Prochnik S.E."/>
            <person name="Vallon O."/>
            <person name="Harris E.H."/>
            <person name="Karpowicz S.J."/>
            <person name="Witman G.B."/>
            <person name="Terry A."/>
            <person name="Salamov A."/>
            <person name="Fritz-Laylin L.K."/>
            <person name="Marechal-Drouard L."/>
            <person name="Marshall W.F."/>
            <person name="Qu L.H."/>
            <person name="Nelson D.R."/>
            <person name="Sanderfoot A.A."/>
            <person name="Spalding M.H."/>
            <person name="Kapitonov V.V."/>
            <person name="Ren Q."/>
            <person name="Ferris P."/>
            <person name="Lindquist E."/>
            <person name="Shapiro H."/>
            <person name="Lucas S.M."/>
            <person name="Grimwood J."/>
            <person name="Schmutz J."/>
            <person name="Cardol P."/>
            <person name="Cerutti H."/>
            <person name="Chanfreau G."/>
            <person name="Chen C.L."/>
            <person name="Cognat V."/>
            <person name="Croft M.T."/>
            <person name="Dent R."/>
            <person name="Dutcher S."/>
            <person name="Fernandez E."/>
            <person name="Fukuzawa H."/>
            <person name="Gonzalez-Ballester D."/>
            <person name="Gonzalez-Halphen D."/>
            <person name="Hallmann A."/>
            <person name="Hanikenne M."/>
            <person name="Hippler M."/>
            <person name="Inwood W."/>
            <person name="Jabbari K."/>
            <person name="Kalanon M."/>
            <person name="Kuras R."/>
            <person name="Lefebvre P.A."/>
            <person name="Lemaire S.D."/>
            <person name="Lobanov A.V."/>
            <person name="Lohr M."/>
            <person name="Manuell A."/>
            <person name="Meier I."/>
            <person name="Mets L."/>
            <person name="Mittag M."/>
            <person name="Mittelmeier T."/>
            <person name="Moroney J.V."/>
            <person name="Moseley J."/>
            <person name="Napoli C."/>
            <person name="Nedelcu A.M."/>
            <person name="Niyogi K."/>
            <person name="Novoselov S.V."/>
            <person name="Paulsen I.T."/>
            <person name="Pazour G."/>
            <person name="Purton S."/>
            <person name="Ral J.P."/>
            <person name="Riano-Pachon D.M."/>
            <person name="Riekhof W."/>
            <person name="Rymarquis L."/>
            <person name="Schroda M."/>
            <person name="Stern D."/>
            <person name="Umen J."/>
            <person name="Willows R."/>
            <person name="Wilson N."/>
            <person name="Zimmer S.L."/>
            <person name="Allmer J."/>
            <person name="Balk J."/>
            <person name="Bisova K."/>
            <person name="Chen C.J."/>
            <person name="Elias M."/>
            <person name="Gendler K."/>
            <person name="Hauser C."/>
            <person name="Lamb M.R."/>
            <person name="Ledford H."/>
            <person name="Long J.C."/>
            <person name="Minagawa J."/>
            <person name="Page M.D."/>
            <person name="Pan J."/>
            <person name="Pootakham W."/>
            <person name="Roje S."/>
            <person name="Rose A."/>
            <person name="Stahlberg E."/>
            <person name="Terauchi A.M."/>
            <person name="Yang P."/>
            <person name="Ball S."/>
            <person name="Bowler C."/>
            <person name="Dieckmann C.L."/>
            <person name="Gladyshev V.N."/>
            <person name="Green P."/>
            <person name="Jorgensen R."/>
            <person name="Mayfield S."/>
            <person name="Mueller-Roeber B."/>
            <person name="Rajamani S."/>
            <person name="Sayre R.T."/>
            <person name="Brokstein P."/>
            <person name="Dubchak I."/>
            <person name="Goodstein D."/>
            <person name="Hornick L."/>
            <person name="Huang Y.W."/>
            <person name="Jhaveri J."/>
            <person name="Luo Y."/>
            <person name="Martinez D."/>
            <person name="Ngau W.C."/>
            <person name="Otillar B."/>
            <person name="Poliakov A."/>
            <person name="Porter A."/>
            <person name="Szajkowski L."/>
            <person name="Werner G."/>
            <person name="Zhou K."/>
            <person name="Grigoriev I.V."/>
            <person name="Rokhsar D.S."/>
            <person name="Grossman A.R."/>
        </authorList>
    </citation>
    <scope>NUCLEOTIDE SEQUENCE [LARGE SCALE GENOMIC DNA]</scope>
    <source>
        <strain evidence="11">CC-503</strain>
    </source>
</reference>
<dbReference type="InterPro" id="IPR003607">
    <property type="entry name" value="HD/PDEase_dom"/>
</dbReference>
<dbReference type="GO" id="GO:0046872">
    <property type="term" value="F:metal ion binding"/>
    <property type="evidence" value="ECO:0007669"/>
    <property type="project" value="UniProtKB-KW"/>
</dbReference>
<dbReference type="InterPro" id="IPR002073">
    <property type="entry name" value="PDEase_catalytic_dom"/>
</dbReference>
<feature type="binding site" evidence="5">
    <location>
        <position position="1061"/>
    </location>
    <ligand>
        <name>Zn(2+)</name>
        <dbReference type="ChEBI" id="CHEBI:29105"/>
        <label>1</label>
    </ligand>
</feature>
<keyword evidence="11" id="KW-1185">Reference proteome</keyword>
<proteinExistence type="predicted"/>
<sequence length="1340" mass="139338">MAKVEERGAKDRAASLARDMATWYQVQLTGVTAGLTGIMAALVRYQPIYAGVSELFDVVGPVLLEQATANSVKLVQLAPNGWARDTFPKTLEPKDLDLFALSTDQEAALETVRSRQLTLQGPTPFVQGGYGVIVRRPIFIGGVNDTSGFGMPAPLNPICGAPCAYNNATKSVFWGFAAVLIDLVVLNSAPDSRPRMMDGLGYRYEVRALGLAAANMRLVAASSTLPGHDAMEAIVSLPNNQWVVRVAPAGGWTSNYYGGLIAAVVVLAFALSVFLFAALVLWRRHQMLLSALLPRKVIRDLHNAGGAALAGACSRMVLNTDTTADVMLRVLAEVVCGEAPAISDVMLVRSALAHSADIYEPIIGITEQIHGAHMDRDVADSLARQLCTAPVGTATALPRHITWQRSAGPGGRLLPRCAAPPSAASVDTSYRDSSVPLSYSEAAGEAPQQARGGGAGDYIRSLSTRLAGGFRRAGSKEAVHLSNVFVALPSAAARQEDSSELMRTITGLLPPAASGSLGQATAAVRPESEAPGERTGAVPALGSSLQTGAPYVAPVAALGAPSAATAAPLTAGVMLAVAAVAPAEELTLSTTPVLAAKSTATLLESAVSDHVAERNEASRMAAEDPGSAVAGGSSACGCNVLGVQPPPVVGAPLAVHTSGDTPAAALQAASPPAQVHGLRSCTPGGGSVPPASVAAASSAAANGGSSLAAPADVPPEAAEKLQPLHDIARATSYRRQRTSQLTDEQEAIVVPTDSEDSEDGDAGLAEAGAARGLGNGTTARVVYVRQGPHTAHAGGGHSGSIRHVSGSHLSIMQMGKGAGSISMQRSQHSGVRVSASARVRGLIYGSGPHQQHQHLQPGSTSSSAHAAARRPKRQSNSGVVVPGAPAVAGTGEATAGGSGAAAGKASTSREAVAAVAGGSASPYPMGGVNASVTPQRQQHMAMMPPRALMEEVEQVLAGADAWQFDTWRLAEVSGGLPLSVLGYFLIQRAGLVKTLRLSPRTLVKCLRVIEAGYHDNPYHSATHAADVLQTLHVIIHSAQLQVHYLDPLGLFAAYWAAIVHDYRHPGLTGDFLITTAHPLAIRYNDRSPLENHHSAASFSVLRRRGLELLQPLPAESRATFRKQVIEMVLATDMKQHFALCSQFSTVHRLSAFSAERAKAAAAPMDQAAAGAPPRPSPRGNVLPRGGSLRATELQEVVVAGQQGPPAAASGGSRMGGPAPQPLDESERLLAMCIALKAADLGHLGEELEVHKRWLAGLEEEFFRQGDQERELGIPISPLFDRAKQGVSKSQVGFYEFVGLPIVHALTSAFPGAAPLMTCFTTNYLHWLRVQQEAQAHANGQ</sequence>
<organism evidence="10 11">
    <name type="scientific">Chlamydomonas reinhardtii</name>
    <name type="common">Chlamydomonas smithii</name>
    <dbReference type="NCBI Taxonomy" id="3055"/>
    <lineage>
        <taxon>Eukaryota</taxon>
        <taxon>Viridiplantae</taxon>
        <taxon>Chlorophyta</taxon>
        <taxon>core chlorophytes</taxon>
        <taxon>Chlorophyceae</taxon>
        <taxon>CS clade</taxon>
        <taxon>Chlamydomonadales</taxon>
        <taxon>Chlamydomonadaceae</taxon>
        <taxon>Chlamydomonas</taxon>
    </lineage>
</organism>
<dbReference type="GO" id="GO:0004115">
    <property type="term" value="F:3',5'-cyclic-AMP phosphodiesterase activity"/>
    <property type="evidence" value="ECO:0000318"/>
    <property type="project" value="GO_Central"/>
</dbReference>
<feature type="active site" description="Proton donor" evidence="3">
    <location>
        <position position="1019"/>
    </location>
</feature>
<dbReference type="PANTHER" id="PTHR11347">
    <property type="entry name" value="CYCLIC NUCLEOTIDE PHOSPHODIESTERASE"/>
    <property type="match status" value="1"/>
</dbReference>
<keyword evidence="1 5" id="KW-0479">Metal-binding</keyword>
<dbReference type="EMBL" id="CM008962">
    <property type="protein sequence ID" value="PNW88123.1"/>
    <property type="molecule type" value="Genomic_DNA"/>
</dbReference>
<dbReference type="InterPro" id="IPR036971">
    <property type="entry name" value="PDEase_catalytic_dom_sf"/>
</dbReference>
<dbReference type="PROSITE" id="PS50839">
    <property type="entry name" value="CHASE"/>
    <property type="match status" value="1"/>
</dbReference>
<evidence type="ECO:0000313" key="11">
    <source>
        <dbReference type="Proteomes" id="UP000006906"/>
    </source>
</evidence>
<accession>A0A2K3E5T7</accession>
<dbReference type="Gramene" id="PNW88123">
    <property type="protein sequence ID" value="PNW88123"/>
    <property type="gene ID" value="CHLRE_01g015200v5"/>
</dbReference>
<keyword evidence="7" id="KW-0472">Membrane</keyword>
<dbReference type="Gene3D" id="1.10.1300.10">
    <property type="entry name" value="3'5'-cyclic nucleotide phosphodiesterase, catalytic domain"/>
    <property type="match status" value="1"/>
</dbReference>
<dbReference type="InParanoid" id="A0A2K3E5T7"/>
<dbReference type="GeneID" id="5715104"/>
<feature type="compositionally biased region" description="Low complexity" evidence="6">
    <location>
        <begin position="849"/>
        <end position="866"/>
    </location>
</feature>
<evidence type="ECO:0000256" key="5">
    <source>
        <dbReference type="PIRSR" id="PIRSR623088-3"/>
    </source>
</evidence>